<accession>A0ABD0M577</accession>
<name>A0ABD0M577_9CAEN</name>
<keyword evidence="2" id="KW-1185">Reference proteome</keyword>
<sequence>MVTLVTGSPHPSVKRFPWKFIDSLIAGTFAAIPVLFDDCRCSASVCWEHGSGAERVKKDRSSTVHSLWTQGTVITNMDTIRINNVSIGNTICLGHKKKHTFTSSRNIALALPMPEYLLELSFMGWTTESASFSSRQKPYFVVLPLNSNIIC</sequence>
<dbReference type="AlphaFoldDB" id="A0ABD0M577"/>
<protein>
    <submittedName>
        <fullName evidence="1">Uncharacterized protein</fullName>
    </submittedName>
</protein>
<organism evidence="1 2">
    <name type="scientific">Batillaria attramentaria</name>
    <dbReference type="NCBI Taxonomy" id="370345"/>
    <lineage>
        <taxon>Eukaryota</taxon>
        <taxon>Metazoa</taxon>
        <taxon>Spiralia</taxon>
        <taxon>Lophotrochozoa</taxon>
        <taxon>Mollusca</taxon>
        <taxon>Gastropoda</taxon>
        <taxon>Caenogastropoda</taxon>
        <taxon>Sorbeoconcha</taxon>
        <taxon>Cerithioidea</taxon>
        <taxon>Batillariidae</taxon>
        <taxon>Batillaria</taxon>
    </lineage>
</organism>
<dbReference type="Proteomes" id="UP001519460">
    <property type="component" value="Unassembled WGS sequence"/>
</dbReference>
<comment type="caution">
    <text evidence="1">The sequence shown here is derived from an EMBL/GenBank/DDBJ whole genome shotgun (WGS) entry which is preliminary data.</text>
</comment>
<dbReference type="EMBL" id="JACVVK020000006">
    <property type="protein sequence ID" value="KAK7506677.1"/>
    <property type="molecule type" value="Genomic_DNA"/>
</dbReference>
<evidence type="ECO:0000313" key="1">
    <source>
        <dbReference type="EMBL" id="KAK7506677.1"/>
    </source>
</evidence>
<feature type="non-terminal residue" evidence="1">
    <location>
        <position position="151"/>
    </location>
</feature>
<gene>
    <name evidence="1" type="ORF">BaRGS_00002152</name>
</gene>
<proteinExistence type="predicted"/>
<reference evidence="1 2" key="1">
    <citation type="journal article" date="2023" name="Sci. Data">
        <title>Genome assembly of the Korean intertidal mud-creeper Batillaria attramentaria.</title>
        <authorList>
            <person name="Patra A.K."/>
            <person name="Ho P.T."/>
            <person name="Jun S."/>
            <person name="Lee S.J."/>
            <person name="Kim Y."/>
            <person name="Won Y.J."/>
        </authorList>
    </citation>
    <scope>NUCLEOTIDE SEQUENCE [LARGE SCALE GENOMIC DNA]</scope>
    <source>
        <strain evidence="1">Wonlab-2016</strain>
    </source>
</reference>
<evidence type="ECO:0000313" key="2">
    <source>
        <dbReference type="Proteomes" id="UP001519460"/>
    </source>
</evidence>